<evidence type="ECO:0000313" key="2">
    <source>
        <dbReference type="Proteomes" id="UP000596427"/>
    </source>
</evidence>
<keyword evidence="1" id="KW-0614">Plasmid</keyword>
<dbReference type="Proteomes" id="UP000596427">
    <property type="component" value="Plasmid unnamed3"/>
</dbReference>
<gene>
    <name evidence="1" type="ORF">EZH22_30975</name>
</gene>
<dbReference type="AlphaFoldDB" id="A0A974PVW8"/>
<reference evidence="1 2" key="1">
    <citation type="submission" date="2020-10" db="EMBL/GenBank/DDBJ databases">
        <title>Degradation of 1,4-Dioxane by Xanthobacter sp. YN2, via a Novel Group-2 Soluble Di-Iron Monooxygenase.</title>
        <authorList>
            <person name="Ma F."/>
            <person name="Wang Y."/>
            <person name="Yang J."/>
            <person name="Guo H."/>
            <person name="Su D."/>
            <person name="Yu L."/>
        </authorList>
    </citation>
    <scope>NUCLEOTIDE SEQUENCE [LARGE SCALE GENOMIC DNA]</scope>
    <source>
        <strain evidence="1 2">YN2</strain>
        <plasmid evidence="1 2">unnamed3</plasmid>
    </source>
</reference>
<geneLocation type="plasmid" evidence="1 2">
    <name>unnamed3</name>
</geneLocation>
<accession>A0A974PVW8</accession>
<name>A0A974PVW8_9HYPH</name>
<organism evidence="1 2">
    <name type="scientific">Xanthobacter dioxanivorans</name>
    <dbReference type="NCBI Taxonomy" id="2528964"/>
    <lineage>
        <taxon>Bacteria</taxon>
        <taxon>Pseudomonadati</taxon>
        <taxon>Pseudomonadota</taxon>
        <taxon>Alphaproteobacteria</taxon>
        <taxon>Hyphomicrobiales</taxon>
        <taxon>Xanthobacteraceae</taxon>
        <taxon>Xanthobacter</taxon>
    </lineage>
</organism>
<proteinExistence type="predicted"/>
<keyword evidence="2" id="KW-1185">Reference proteome</keyword>
<sequence length="168" mass="18880">MSGYDRARVLGEVMGDWPGLIVQSSSAPLEQCRDSFIALARAGERPVWIATGSAWTGLDLRDTMIPDDRAHEDRLLSDLVLPNIPFGALQTSTHRARTVAFGAHFEFMQAAFLLRQGLGRLMRRPGLVRRRIWMLDGRLLVPTPAPSARQSLRVLLPYKQRETFQLGK</sequence>
<protein>
    <recommendedName>
        <fullName evidence="3">ATP-dependent helicase C-terminal domain-containing protein</fullName>
    </recommendedName>
</protein>
<dbReference type="EMBL" id="CP063365">
    <property type="protein sequence ID" value="QRG10263.1"/>
    <property type="molecule type" value="Genomic_DNA"/>
</dbReference>
<evidence type="ECO:0000313" key="1">
    <source>
        <dbReference type="EMBL" id="QRG10263.1"/>
    </source>
</evidence>
<dbReference type="RefSeq" id="WP_203197133.1">
    <property type="nucleotide sequence ID" value="NZ_CP063365.1"/>
</dbReference>
<evidence type="ECO:0008006" key="3">
    <source>
        <dbReference type="Google" id="ProtNLM"/>
    </source>
</evidence>
<dbReference type="KEGG" id="xdi:EZH22_30975"/>